<dbReference type="InterPro" id="IPR018523">
    <property type="entry name" value="Isocitrate_lyase_ph_CS"/>
</dbReference>
<evidence type="ECO:0000256" key="1">
    <source>
        <dbReference type="ARBA" id="ARBA00009282"/>
    </source>
</evidence>
<dbReference type="AlphaFoldDB" id="A0A3G2R9X2"/>
<dbReference type="PANTHER" id="PTHR42905:SF5">
    <property type="entry name" value="CARBOXYVINYL-CARBOXYPHOSPHONATE PHOSPHORYLMUTASE, CHLOROPLASTIC"/>
    <property type="match status" value="1"/>
</dbReference>
<sequence>MTTKLRKLLARDEILVAPGAHDVLTAKIIEKEGFEAVYMTGYGTSASLLGKPDVGLLTMTEMAQRAANIAEAVNIPVIADGDTGYGNAVNVMRTVREYEKAGVACIQLEDQLAPKKCGHMLGREIISKEEMVGKIKAACDARHDPDFMIMARTDARTNYGIEEAIERGKAYEEAGADILFIESVESVEEMKKVTSSFNIPVLANMLEHGRTPLLSAKELEKIGYDLVIFCVSSTYVTAKAVTELMRALKAEGTTKNFIDRMIPFEEFNKLIGLPEVRKIEQKYATGRNCVAPEGK</sequence>
<dbReference type="SUPFAM" id="SSF51621">
    <property type="entry name" value="Phosphoenolpyruvate/pyruvate domain"/>
    <property type="match status" value="1"/>
</dbReference>
<dbReference type="InterPro" id="IPR039556">
    <property type="entry name" value="ICL/PEPM"/>
</dbReference>
<dbReference type="PROSITE" id="PS00161">
    <property type="entry name" value="ISOCITRATE_LYASE"/>
    <property type="match status" value="1"/>
</dbReference>
<dbReference type="KEGG" id="bacg:D2962_02755"/>
<accession>A0A3G2R9X2</accession>
<dbReference type="RefSeq" id="WP_122015715.1">
    <property type="nucleotide sequence ID" value="NZ_CP033169.1"/>
</dbReference>
<evidence type="ECO:0000313" key="6">
    <source>
        <dbReference type="Proteomes" id="UP000280960"/>
    </source>
</evidence>
<proteinExistence type="inferred from homology"/>
<dbReference type="PANTHER" id="PTHR42905">
    <property type="entry name" value="PHOSPHOENOLPYRUVATE CARBOXYLASE"/>
    <property type="match status" value="1"/>
</dbReference>
<reference evidence="5 6" key="1">
    <citation type="submission" date="2018-10" db="EMBL/GenBank/DDBJ databases">
        <authorList>
            <person name="Zhang X."/>
        </authorList>
    </citation>
    <scope>NUCLEOTIDE SEQUENCE [LARGE SCALE GENOMIC DNA]</scope>
    <source>
        <strain evidence="5 6">SK-G1</strain>
    </source>
</reference>
<evidence type="ECO:0000256" key="4">
    <source>
        <dbReference type="ARBA" id="ARBA00073849"/>
    </source>
</evidence>
<dbReference type="CDD" id="cd00377">
    <property type="entry name" value="ICL_PEPM"/>
    <property type="match status" value="1"/>
</dbReference>
<evidence type="ECO:0000256" key="3">
    <source>
        <dbReference type="ARBA" id="ARBA00058526"/>
    </source>
</evidence>
<evidence type="ECO:0000313" key="5">
    <source>
        <dbReference type="EMBL" id="AYO32169.1"/>
    </source>
</evidence>
<keyword evidence="6" id="KW-1185">Reference proteome</keyword>
<dbReference type="Proteomes" id="UP000280960">
    <property type="component" value="Chromosome"/>
</dbReference>
<protein>
    <recommendedName>
        <fullName evidence="4">2-methylisocitrate lyase</fullName>
    </recommendedName>
</protein>
<comment type="similarity">
    <text evidence="1">Belongs to the isocitrate lyase/PEP mutase superfamily. Methylisocitrate lyase family.</text>
</comment>
<dbReference type="Gene3D" id="3.20.20.60">
    <property type="entry name" value="Phosphoenolpyruvate-binding domains"/>
    <property type="match status" value="1"/>
</dbReference>
<dbReference type="InterPro" id="IPR015813">
    <property type="entry name" value="Pyrv/PenolPyrv_kinase-like_dom"/>
</dbReference>
<organism evidence="5 6">
    <name type="scientific">Biomaibacter acetigenes</name>
    <dbReference type="NCBI Taxonomy" id="2316383"/>
    <lineage>
        <taxon>Bacteria</taxon>
        <taxon>Bacillati</taxon>
        <taxon>Bacillota</taxon>
        <taxon>Clostridia</taxon>
        <taxon>Thermosediminibacterales</taxon>
        <taxon>Tepidanaerobacteraceae</taxon>
        <taxon>Biomaibacter</taxon>
    </lineage>
</organism>
<dbReference type="GO" id="GO:0046421">
    <property type="term" value="F:methylisocitrate lyase activity"/>
    <property type="evidence" value="ECO:0007669"/>
    <property type="project" value="UniProtKB-ARBA"/>
</dbReference>
<evidence type="ECO:0000256" key="2">
    <source>
        <dbReference type="ARBA" id="ARBA00051150"/>
    </source>
</evidence>
<dbReference type="FunFam" id="3.20.20.60:FF:000009">
    <property type="entry name" value="2-methylisocitrate lyase"/>
    <property type="match status" value="1"/>
</dbReference>
<gene>
    <name evidence="5" type="ORF">D2962_02755</name>
</gene>
<name>A0A3G2R9X2_9FIRM</name>
<dbReference type="InterPro" id="IPR040442">
    <property type="entry name" value="Pyrv_kinase-like_dom_sf"/>
</dbReference>
<dbReference type="EMBL" id="CP033169">
    <property type="protein sequence ID" value="AYO32169.1"/>
    <property type="molecule type" value="Genomic_DNA"/>
</dbReference>
<comment type="catalytic activity">
    <reaction evidence="2">
        <text>3-hydroxybutane-1,2,3-tricarboxylate = pyruvate + succinate</text>
        <dbReference type="Rhea" id="RHEA:57504"/>
        <dbReference type="ChEBI" id="CHEBI:15361"/>
        <dbReference type="ChEBI" id="CHEBI:30031"/>
        <dbReference type="ChEBI" id="CHEBI:141790"/>
    </reaction>
</comment>
<comment type="function">
    <text evidence="3">Involved in the methylcitric acid cycle. Catalyzes the cleavage of 2-methylisocitrate to yield pyruvate and succinate.</text>
</comment>
<dbReference type="Pfam" id="PF13714">
    <property type="entry name" value="PEP_mutase"/>
    <property type="match status" value="1"/>
</dbReference>